<protein>
    <submittedName>
        <fullName evidence="15">Type II secretion system secretin GspD</fullName>
    </submittedName>
</protein>
<feature type="compositionally biased region" description="Polar residues" evidence="11">
    <location>
        <begin position="328"/>
        <end position="342"/>
    </location>
</feature>
<dbReference type="PANTHER" id="PTHR30332:SF25">
    <property type="entry name" value="SECRETIN XPSD"/>
    <property type="match status" value="1"/>
</dbReference>
<evidence type="ECO:0000256" key="11">
    <source>
        <dbReference type="SAM" id="MobiDB-lite"/>
    </source>
</evidence>
<evidence type="ECO:0000256" key="5">
    <source>
        <dbReference type="ARBA" id="ARBA00022692"/>
    </source>
</evidence>
<evidence type="ECO:0000256" key="4">
    <source>
        <dbReference type="ARBA" id="ARBA00022452"/>
    </source>
</evidence>
<dbReference type="InterPro" id="IPR013356">
    <property type="entry name" value="T2SS_GspD"/>
</dbReference>
<evidence type="ECO:0000259" key="14">
    <source>
        <dbReference type="Pfam" id="PF21305"/>
    </source>
</evidence>
<feature type="domain" description="GspD-like N0" evidence="14">
    <location>
        <begin position="62"/>
        <end position="127"/>
    </location>
</feature>
<keyword evidence="3 10" id="KW-0813">Transport</keyword>
<comment type="subcellular location">
    <subcellularLocation>
        <location evidence="1 10">Cell outer membrane</location>
    </subcellularLocation>
</comment>
<gene>
    <name evidence="15" type="primary">gspD</name>
    <name evidence="15" type="ORF">Q4481_14810</name>
</gene>
<evidence type="ECO:0000256" key="8">
    <source>
        <dbReference type="ARBA" id="ARBA00023136"/>
    </source>
</evidence>
<evidence type="ECO:0000256" key="1">
    <source>
        <dbReference type="ARBA" id="ARBA00004442"/>
    </source>
</evidence>
<dbReference type="InterPro" id="IPR050810">
    <property type="entry name" value="Bact_Secretion_Sys_Channel"/>
</dbReference>
<name>A0ABT8YNC8_9HYPH</name>
<dbReference type="InterPro" id="IPR005644">
    <property type="entry name" value="NolW-like"/>
</dbReference>
<dbReference type="Pfam" id="PF21305">
    <property type="entry name" value="type_II_gspD_N0"/>
    <property type="match status" value="1"/>
</dbReference>
<dbReference type="Proteomes" id="UP001174932">
    <property type="component" value="Unassembled WGS sequence"/>
</dbReference>
<dbReference type="InterPro" id="IPR049371">
    <property type="entry name" value="GspD-like_N0"/>
</dbReference>
<feature type="domain" description="NolW-like" evidence="13">
    <location>
        <begin position="226"/>
        <end position="287"/>
    </location>
</feature>
<evidence type="ECO:0000259" key="13">
    <source>
        <dbReference type="Pfam" id="PF03958"/>
    </source>
</evidence>
<evidence type="ECO:0000256" key="6">
    <source>
        <dbReference type="ARBA" id="ARBA00022729"/>
    </source>
</evidence>
<dbReference type="InterPro" id="IPR038591">
    <property type="entry name" value="NolW-like_sf"/>
</dbReference>
<keyword evidence="6" id="KW-0732">Signal</keyword>
<dbReference type="InterPro" id="IPR004846">
    <property type="entry name" value="T2SS/T3SS_dom"/>
</dbReference>
<evidence type="ECO:0000313" key="16">
    <source>
        <dbReference type="Proteomes" id="UP001174932"/>
    </source>
</evidence>
<dbReference type="PANTHER" id="PTHR30332">
    <property type="entry name" value="PROBABLE GENERAL SECRETION PATHWAY PROTEIN D"/>
    <property type="match status" value="1"/>
</dbReference>
<keyword evidence="8" id="KW-0472">Membrane</keyword>
<evidence type="ECO:0000259" key="12">
    <source>
        <dbReference type="Pfam" id="PF00263"/>
    </source>
</evidence>
<sequence length="670" mass="72736">MDGVGQNKALSHNDGSRTKVVRNNQQLASNEPFIVPGSGQFVSDNRAAISHAIVPEDGGYTLNLVGAPIAEVAKRVLGDIMAYNYMVDARVKGEVTLQTTNPVSKDALMEVLETALAVNHAAIVKRGDRYDIVPESEALKSAPTIDVSATDAKGPGLRLQVVQLRYISAAEMKNILEPITQKGTVLKIDSKRNFLLVAGNSAELKSVRDAVGVFDVDFMKGMSVGLFPLKTAKPTALVVELNTVFGLDAGSKTIRFLPNERLNSVLAITSRQEYLPKVAAWIRKLDRIAETNDEQLFVYEIQNRPAQELATVLQSVLATGETAQKTTNVAPNLTPASYTADPNASEGEQPLNAADQSATVSESEVSAPRIVADVEKNALLISTTAREYRRIERILEQLDVMPTQVFLEAIIAEVTLNDQLKFGLSWYFEQGSNAYTLTDTSNGVPTPSFPGFSWTLSAKDVQSALNAISSVTKVKVISSPNLMVTNNQKATLQVGDQVPIVTQTTANTTAGTSAIVNSIDLKDTGIILSVTPRINSSGRVMLDIQQEVSDVVQTTSSGIDSPTIQQRKLSTRVMVNDGESLALGGLIQERKGRTEKKLPVLGDVPLVGNAFKSKLDTISRTELVIFIRPRVIRSTDEARQITDEFRQKMDFGQSDTASKRIKRDANRLLQ</sequence>
<evidence type="ECO:0000256" key="2">
    <source>
        <dbReference type="ARBA" id="ARBA00006980"/>
    </source>
</evidence>
<accession>A0ABT8YNC8</accession>
<evidence type="ECO:0000256" key="10">
    <source>
        <dbReference type="RuleBase" id="RU004004"/>
    </source>
</evidence>
<dbReference type="InterPro" id="IPR001775">
    <property type="entry name" value="GspD/PilQ"/>
</dbReference>
<dbReference type="Pfam" id="PF03958">
    <property type="entry name" value="Secretin_N"/>
    <property type="match status" value="3"/>
</dbReference>
<comment type="similarity">
    <text evidence="2">Belongs to the bacterial secretin family. GSP D subfamily.</text>
</comment>
<dbReference type="Gene3D" id="3.30.1370.120">
    <property type="match status" value="3"/>
</dbReference>
<keyword evidence="5" id="KW-0812">Transmembrane</keyword>
<dbReference type="PRINTS" id="PR00811">
    <property type="entry name" value="BCTERIALGSPD"/>
</dbReference>
<keyword evidence="7" id="KW-0653">Protein transport</keyword>
<feature type="domain" description="NolW-like" evidence="13">
    <location>
        <begin position="160"/>
        <end position="216"/>
    </location>
</feature>
<dbReference type="PRINTS" id="PR01032">
    <property type="entry name" value="PHAGEIV"/>
</dbReference>
<keyword evidence="4" id="KW-1134">Transmembrane beta strand</keyword>
<proteinExistence type="inferred from homology"/>
<evidence type="ECO:0000256" key="7">
    <source>
        <dbReference type="ARBA" id="ARBA00022927"/>
    </source>
</evidence>
<evidence type="ECO:0000256" key="3">
    <source>
        <dbReference type="ARBA" id="ARBA00022448"/>
    </source>
</evidence>
<organism evidence="15 16">
    <name type="scientific">Rhizobium alvei</name>
    <dbReference type="NCBI Taxonomy" id="1132659"/>
    <lineage>
        <taxon>Bacteria</taxon>
        <taxon>Pseudomonadati</taxon>
        <taxon>Pseudomonadota</taxon>
        <taxon>Alphaproteobacteria</taxon>
        <taxon>Hyphomicrobiales</taxon>
        <taxon>Rhizobiaceae</taxon>
        <taxon>Rhizobium/Agrobacterium group</taxon>
        <taxon>Rhizobium</taxon>
    </lineage>
</organism>
<dbReference type="RefSeq" id="WP_304377167.1">
    <property type="nucleotide sequence ID" value="NZ_JAUOZU010000009.1"/>
</dbReference>
<keyword evidence="9" id="KW-0998">Cell outer membrane</keyword>
<reference evidence="15" key="1">
    <citation type="journal article" date="2015" name="Int. J. Syst. Evol. Microbiol.">
        <title>Rhizobium alvei sp. nov., isolated from a freshwater river.</title>
        <authorList>
            <person name="Sheu S.Y."/>
            <person name="Huang H.W."/>
            <person name="Young C.C."/>
            <person name="Chen W.M."/>
        </authorList>
    </citation>
    <scope>NUCLEOTIDE SEQUENCE</scope>
    <source>
        <strain evidence="15">TNR-22</strain>
    </source>
</reference>
<dbReference type="NCBIfam" id="TIGR02517">
    <property type="entry name" value="type_II_gspD"/>
    <property type="match status" value="1"/>
</dbReference>
<feature type="region of interest" description="Disordered" evidence="11">
    <location>
        <begin position="328"/>
        <end position="359"/>
    </location>
</feature>
<evidence type="ECO:0000313" key="15">
    <source>
        <dbReference type="EMBL" id="MDO6965236.1"/>
    </source>
</evidence>
<dbReference type="Pfam" id="PF00263">
    <property type="entry name" value="Secretin"/>
    <property type="match status" value="1"/>
</dbReference>
<comment type="caution">
    <text evidence="15">The sequence shown here is derived from an EMBL/GenBank/DDBJ whole genome shotgun (WGS) entry which is preliminary data.</text>
</comment>
<dbReference type="EMBL" id="JAUOZU010000009">
    <property type="protein sequence ID" value="MDO6965236.1"/>
    <property type="molecule type" value="Genomic_DNA"/>
</dbReference>
<feature type="domain" description="Type II/III secretion system secretin-like" evidence="12">
    <location>
        <begin position="468"/>
        <end position="633"/>
    </location>
</feature>
<keyword evidence="16" id="KW-1185">Reference proteome</keyword>
<reference evidence="15" key="2">
    <citation type="submission" date="2023-07" db="EMBL/GenBank/DDBJ databases">
        <authorList>
            <person name="Shen H."/>
        </authorList>
    </citation>
    <scope>NUCLEOTIDE SEQUENCE</scope>
    <source>
        <strain evidence="15">TNR-22</strain>
    </source>
</reference>
<feature type="domain" description="NolW-like" evidence="13">
    <location>
        <begin position="297"/>
        <end position="404"/>
    </location>
</feature>
<evidence type="ECO:0000256" key="9">
    <source>
        <dbReference type="ARBA" id="ARBA00023237"/>
    </source>
</evidence>